<feature type="transmembrane region" description="Helical" evidence="6">
    <location>
        <begin position="99"/>
        <end position="121"/>
    </location>
</feature>
<protein>
    <submittedName>
        <fullName evidence="8">General substrate transporter</fullName>
    </submittedName>
</protein>
<name>A0AAD6TFH2_9AGAR</name>
<feature type="domain" description="Major facilitator superfamily (MFS) profile" evidence="7">
    <location>
        <begin position="58"/>
        <end position="424"/>
    </location>
</feature>
<keyword evidence="5 6" id="KW-0472">Membrane</keyword>
<feature type="transmembrane region" description="Helical" evidence="6">
    <location>
        <begin position="223"/>
        <end position="244"/>
    </location>
</feature>
<dbReference type="InterPro" id="IPR036259">
    <property type="entry name" value="MFS_trans_sf"/>
</dbReference>
<evidence type="ECO:0000256" key="1">
    <source>
        <dbReference type="ARBA" id="ARBA00004141"/>
    </source>
</evidence>
<dbReference type="InterPro" id="IPR020846">
    <property type="entry name" value="MFS_dom"/>
</dbReference>
<gene>
    <name evidence="8" type="ORF">C8F04DRAFT_594535</name>
</gene>
<dbReference type="AlphaFoldDB" id="A0AAD6TFH2"/>
<dbReference type="InterPro" id="IPR050360">
    <property type="entry name" value="MFS_Sugar_Transporters"/>
</dbReference>
<feature type="transmembrane region" description="Helical" evidence="6">
    <location>
        <begin position="353"/>
        <end position="374"/>
    </location>
</feature>
<keyword evidence="4 6" id="KW-1133">Transmembrane helix</keyword>
<dbReference type="GO" id="GO:0005351">
    <property type="term" value="F:carbohydrate:proton symporter activity"/>
    <property type="evidence" value="ECO:0007669"/>
    <property type="project" value="TreeGrafter"/>
</dbReference>
<dbReference type="Pfam" id="PF00083">
    <property type="entry name" value="Sugar_tr"/>
    <property type="match status" value="1"/>
</dbReference>
<dbReference type="PANTHER" id="PTHR48022">
    <property type="entry name" value="PLASTIDIC GLUCOSE TRANSPORTER 4"/>
    <property type="match status" value="1"/>
</dbReference>
<feature type="transmembrane region" description="Helical" evidence="6">
    <location>
        <begin position="192"/>
        <end position="217"/>
    </location>
</feature>
<sequence>MSEKAPATDVEVQHNEVVEPAHPLRKVEHVLNADLAVALSTGPQLKAFSGSAFRLYLILLVCFMGSLSFGFDTTVISGVNGMVQFTDYFGIGGGDTGGGQGIVTAMLYSIFSFGCILATFVGGPISDRFGRRGGMFIASIIIFAGVAVVTAAQSRIYLFFGRFLIGFGSALNASASPAYVAEISPPQWRGRIGGLSNTFSYLGSVICSGLVIATGRINSDVSWRLPCAVQFIPTVILAVGVWFIPESPRWLMSVGRKEEARDVLAKYHGNGDANTLLVLLELRELETSIGTGSDKGWRDFFDYSELFNSRAARYRTFVTTWLGICSQLSGGGLFYYITVLFDLAGVKTQNGRLTFSFISVAIGALGGLTGAFTVDRIGRRTLWFWGTVGCSLTLALAAVFTATLESGAAIAFLIIFGFVQNMTY</sequence>
<comment type="subcellular location">
    <subcellularLocation>
        <location evidence="1">Membrane</location>
        <topology evidence="1">Multi-pass membrane protein</topology>
    </subcellularLocation>
</comment>
<proteinExistence type="inferred from homology"/>
<evidence type="ECO:0000256" key="5">
    <source>
        <dbReference type="ARBA" id="ARBA00023136"/>
    </source>
</evidence>
<evidence type="ECO:0000256" key="6">
    <source>
        <dbReference type="SAM" id="Phobius"/>
    </source>
</evidence>
<dbReference type="PANTHER" id="PTHR48022:SF79">
    <property type="entry name" value="LACTOSE PERMEASE, PUTATIVE (AFU_ORTHOLOGUE AFUA_6G01860)-RELATED"/>
    <property type="match status" value="1"/>
</dbReference>
<dbReference type="PROSITE" id="PS50850">
    <property type="entry name" value="MFS"/>
    <property type="match status" value="1"/>
</dbReference>
<dbReference type="Gene3D" id="1.20.1250.20">
    <property type="entry name" value="MFS general substrate transporter like domains"/>
    <property type="match status" value="1"/>
</dbReference>
<keyword evidence="3 6" id="KW-0812">Transmembrane</keyword>
<dbReference type="SUPFAM" id="SSF103473">
    <property type="entry name" value="MFS general substrate transporter"/>
    <property type="match status" value="1"/>
</dbReference>
<dbReference type="GO" id="GO:0016020">
    <property type="term" value="C:membrane"/>
    <property type="evidence" value="ECO:0007669"/>
    <property type="project" value="UniProtKB-SubCell"/>
</dbReference>
<reference evidence="8" key="1">
    <citation type="submission" date="2023-03" db="EMBL/GenBank/DDBJ databases">
        <title>Massive genome expansion in bonnet fungi (Mycena s.s.) driven by repeated elements and novel gene families across ecological guilds.</title>
        <authorList>
            <consortium name="Lawrence Berkeley National Laboratory"/>
            <person name="Harder C.B."/>
            <person name="Miyauchi S."/>
            <person name="Viragh M."/>
            <person name="Kuo A."/>
            <person name="Thoen E."/>
            <person name="Andreopoulos B."/>
            <person name="Lu D."/>
            <person name="Skrede I."/>
            <person name="Drula E."/>
            <person name="Henrissat B."/>
            <person name="Morin E."/>
            <person name="Kohler A."/>
            <person name="Barry K."/>
            <person name="LaButti K."/>
            <person name="Morin E."/>
            <person name="Salamov A."/>
            <person name="Lipzen A."/>
            <person name="Mereny Z."/>
            <person name="Hegedus B."/>
            <person name="Baldrian P."/>
            <person name="Stursova M."/>
            <person name="Weitz H."/>
            <person name="Taylor A."/>
            <person name="Grigoriev I.V."/>
            <person name="Nagy L.G."/>
            <person name="Martin F."/>
            <person name="Kauserud H."/>
        </authorList>
    </citation>
    <scope>NUCLEOTIDE SEQUENCE</scope>
    <source>
        <strain evidence="8">CBHHK200</strain>
    </source>
</reference>
<evidence type="ECO:0000256" key="4">
    <source>
        <dbReference type="ARBA" id="ARBA00022989"/>
    </source>
</evidence>
<feature type="transmembrane region" description="Helical" evidence="6">
    <location>
        <begin position="133"/>
        <end position="153"/>
    </location>
</feature>
<keyword evidence="9" id="KW-1185">Reference proteome</keyword>
<accession>A0AAD6TFH2</accession>
<comment type="similarity">
    <text evidence="2">Belongs to the major facilitator superfamily. Sugar transporter (TC 2.A.1.1) family.</text>
</comment>
<comment type="caution">
    <text evidence="8">The sequence shown here is derived from an EMBL/GenBank/DDBJ whole genome shotgun (WGS) entry which is preliminary data.</text>
</comment>
<evidence type="ECO:0000313" key="9">
    <source>
        <dbReference type="Proteomes" id="UP001218188"/>
    </source>
</evidence>
<evidence type="ECO:0000313" key="8">
    <source>
        <dbReference type="EMBL" id="KAJ7044702.1"/>
    </source>
</evidence>
<evidence type="ECO:0000256" key="3">
    <source>
        <dbReference type="ARBA" id="ARBA00022692"/>
    </source>
</evidence>
<dbReference type="PROSITE" id="PS00216">
    <property type="entry name" value="SUGAR_TRANSPORT_1"/>
    <property type="match status" value="2"/>
</dbReference>
<evidence type="ECO:0000259" key="7">
    <source>
        <dbReference type="PROSITE" id="PS50850"/>
    </source>
</evidence>
<dbReference type="InterPro" id="IPR005828">
    <property type="entry name" value="MFS_sugar_transport-like"/>
</dbReference>
<feature type="transmembrane region" description="Helical" evidence="6">
    <location>
        <begin position="55"/>
        <end position="79"/>
    </location>
</feature>
<dbReference type="InterPro" id="IPR005829">
    <property type="entry name" value="Sugar_transporter_CS"/>
</dbReference>
<feature type="transmembrane region" description="Helical" evidence="6">
    <location>
        <begin position="317"/>
        <end position="341"/>
    </location>
</feature>
<evidence type="ECO:0000256" key="2">
    <source>
        <dbReference type="ARBA" id="ARBA00010992"/>
    </source>
</evidence>
<dbReference type="EMBL" id="JARJCM010000006">
    <property type="protein sequence ID" value="KAJ7044702.1"/>
    <property type="molecule type" value="Genomic_DNA"/>
</dbReference>
<dbReference type="Proteomes" id="UP001218188">
    <property type="component" value="Unassembled WGS sequence"/>
</dbReference>
<organism evidence="8 9">
    <name type="scientific">Mycena alexandri</name>
    <dbReference type="NCBI Taxonomy" id="1745969"/>
    <lineage>
        <taxon>Eukaryota</taxon>
        <taxon>Fungi</taxon>
        <taxon>Dikarya</taxon>
        <taxon>Basidiomycota</taxon>
        <taxon>Agaricomycotina</taxon>
        <taxon>Agaricomycetes</taxon>
        <taxon>Agaricomycetidae</taxon>
        <taxon>Agaricales</taxon>
        <taxon>Marasmiineae</taxon>
        <taxon>Mycenaceae</taxon>
        <taxon>Mycena</taxon>
    </lineage>
</organism>